<evidence type="ECO:0000259" key="6">
    <source>
        <dbReference type="Pfam" id="PF06803"/>
    </source>
</evidence>
<evidence type="ECO:0000256" key="1">
    <source>
        <dbReference type="ARBA" id="ARBA00004127"/>
    </source>
</evidence>
<keyword evidence="4 5" id="KW-0472">Membrane</keyword>
<name>A0ABU8F6P5_9BACI</name>
<dbReference type="Proteomes" id="UP001364890">
    <property type="component" value="Unassembled WGS sequence"/>
</dbReference>
<evidence type="ECO:0000313" key="7">
    <source>
        <dbReference type="EMBL" id="MEI4770670.1"/>
    </source>
</evidence>
<evidence type="ECO:0000256" key="2">
    <source>
        <dbReference type="ARBA" id="ARBA00022692"/>
    </source>
</evidence>
<organism evidence="7 8">
    <name type="scientific">Psychrobacillus mangrovi</name>
    <dbReference type="NCBI Taxonomy" id="3117745"/>
    <lineage>
        <taxon>Bacteria</taxon>
        <taxon>Bacillati</taxon>
        <taxon>Bacillota</taxon>
        <taxon>Bacilli</taxon>
        <taxon>Bacillales</taxon>
        <taxon>Bacillaceae</taxon>
        <taxon>Psychrobacillus</taxon>
    </lineage>
</organism>
<dbReference type="EMBL" id="JBAWSY010000010">
    <property type="protein sequence ID" value="MEI4770670.1"/>
    <property type="molecule type" value="Genomic_DNA"/>
</dbReference>
<evidence type="ECO:0000256" key="5">
    <source>
        <dbReference type="SAM" id="Phobius"/>
    </source>
</evidence>
<evidence type="ECO:0000313" key="8">
    <source>
        <dbReference type="Proteomes" id="UP001364890"/>
    </source>
</evidence>
<gene>
    <name evidence="7" type="ORF">WAX74_13625</name>
</gene>
<dbReference type="RefSeq" id="WP_336498229.1">
    <property type="nucleotide sequence ID" value="NZ_JBAWSY010000010.1"/>
</dbReference>
<feature type="transmembrane region" description="Helical" evidence="5">
    <location>
        <begin position="98"/>
        <end position="121"/>
    </location>
</feature>
<comment type="subcellular location">
    <subcellularLocation>
        <location evidence="1">Endomembrane system</location>
        <topology evidence="1">Multi-pass membrane protein</topology>
    </subcellularLocation>
</comment>
<keyword evidence="3 5" id="KW-1133">Transmembrane helix</keyword>
<comment type="caution">
    <text evidence="7">The sequence shown here is derived from an EMBL/GenBank/DDBJ whole genome shotgun (WGS) entry which is preliminary data.</text>
</comment>
<accession>A0ABU8F6P5</accession>
<sequence>MFSRIKAYAKKIKQDIFVLVEAYKHPELPFYIKLLSLVIVAYAFSPIDLIPDFIPVLGYLDDLILIPFAISIVLKLIPNNILIECRLLAAKSNRMKKNNWFAGIVIILLWIACIYWIYLLFTK</sequence>
<keyword evidence="2 5" id="KW-0812">Transmembrane</keyword>
<evidence type="ECO:0000256" key="3">
    <source>
        <dbReference type="ARBA" id="ARBA00022989"/>
    </source>
</evidence>
<protein>
    <submittedName>
        <fullName evidence="7">YkvA family protein</fullName>
    </submittedName>
</protein>
<keyword evidence="8" id="KW-1185">Reference proteome</keyword>
<dbReference type="Pfam" id="PF06803">
    <property type="entry name" value="DUF1232"/>
    <property type="match status" value="1"/>
</dbReference>
<dbReference type="InterPro" id="IPR010652">
    <property type="entry name" value="DUF1232"/>
</dbReference>
<feature type="domain" description="DUF1232" evidence="6">
    <location>
        <begin position="33"/>
        <end position="68"/>
    </location>
</feature>
<feature type="transmembrane region" description="Helical" evidence="5">
    <location>
        <begin position="30"/>
        <end position="50"/>
    </location>
</feature>
<proteinExistence type="predicted"/>
<reference evidence="7 8" key="1">
    <citation type="submission" date="2024-01" db="EMBL/GenBank/DDBJ databases">
        <title>Seven novel Bacillus-like species.</title>
        <authorList>
            <person name="Liu G."/>
        </authorList>
    </citation>
    <scope>NUCLEOTIDE SEQUENCE [LARGE SCALE GENOMIC DNA]</scope>
    <source>
        <strain evidence="7 8">FJAT-51614</strain>
    </source>
</reference>
<evidence type="ECO:0000256" key="4">
    <source>
        <dbReference type="ARBA" id="ARBA00023136"/>
    </source>
</evidence>
<feature type="transmembrane region" description="Helical" evidence="5">
    <location>
        <begin position="56"/>
        <end position="77"/>
    </location>
</feature>